<dbReference type="Pfam" id="PF12339">
    <property type="entry name" value="DNAJ_related"/>
    <property type="match status" value="1"/>
</dbReference>
<evidence type="ECO:0000256" key="1">
    <source>
        <dbReference type="ARBA" id="ARBA00023186"/>
    </source>
</evidence>
<keyword evidence="1" id="KW-0143">Chaperone</keyword>
<dbReference type="AlphaFoldDB" id="A0AA48HQQ3"/>
<feature type="domain" description="DnaJ-related protein N-terminal" evidence="2">
    <location>
        <begin position="11"/>
        <end position="129"/>
    </location>
</feature>
<sequence length="203" mass="23617">MRFEQTLLLDALKVILADGKSRKEFELLQALQEPPWEIFAKNALTSELQLFQTHFTLFHCLYQLQDIWLSDGEGYLKISALHIQLMSEDSVNLIDDGEQKIKAYYNDWRHFSETTERDVEELLDRFWSAFGNLAYWAIPAQEDVKQALAFFTLPDNAPWAQIKRCYLKFQLHNHPDRGGDAQLSKAAAKHFDVLKRQEKAVIG</sequence>
<evidence type="ECO:0000313" key="3">
    <source>
        <dbReference type="EMBL" id="BDX06239.1"/>
    </source>
</evidence>
<name>A0AA48HQQ3_9ALTE</name>
<evidence type="ECO:0000313" key="4">
    <source>
        <dbReference type="Proteomes" id="UP001333710"/>
    </source>
</evidence>
<organism evidence="3 4">
    <name type="scientific">Planctobacterium marinum</name>
    <dbReference type="NCBI Taxonomy" id="1631968"/>
    <lineage>
        <taxon>Bacteria</taxon>
        <taxon>Pseudomonadati</taxon>
        <taxon>Pseudomonadota</taxon>
        <taxon>Gammaproteobacteria</taxon>
        <taxon>Alteromonadales</taxon>
        <taxon>Alteromonadaceae</taxon>
        <taxon>Planctobacterium</taxon>
    </lineage>
</organism>
<dbReference type="KEGG" id="pmaw:MACH26_17600"/>
<dbReference type="SUPFAM" id="SSF46565">
    <property type="entry name" value="Chaperone J-domain"/>
    <property type="match status" value="1"/>
</dbReference>
<dbReference type="EMBL" id="AP027272">
    <property type="protein sequence ID" value="BDX06239.1"/>
    <property type="molecule type" value="Genomic_DNA"/>
</dbReference>
<gene>
    <name evidence="3" type="ORF">MACH26_17600</name>
</gene>
<protein>
    <recommendedName>
        <fullName evidence="2">DnaJ-related protein N-terminal domain-containing protein</fullName>
    </recommendedName>
</protein>
<proteinExistence type="predicted"/>
<dbReference type="Proteomes" id="UP001333710">
    <property type="component" value="Chromosome"/>
</dbReference>
<reference evidence="3" key="1">
    <citation type="submission" date="2023-01" db="EMBL/GenBank/DDBJ databases">
        <title>Complete genome sequence of Planctobacterium marinum strain Dej080120_11.</title>
        <authorList>
            <person name="Ueki S."/>
            <person name="Maruyama F."/>
        </authorList>
    </citation>
    <scope>NUCLEOTIDE SEQUENCE</scope>
    <source>
        <strain evidence="3">Dej080120_11</strain>
    </source>
</reference>
<evidence type="ECO:0000259" key="2">
    <source>
        <dbReference type="Pfam" id="PF12339"/>
    </source>
</evidence>
<dbReference type="InterPro" id="IPR021059">
    <property type="entry name" value="DnaJ-related_N"/>
</dbReference>
<keyword evidence="4" id="KW-1185">Reference proteome</keyword>
<dbReference type="InterPro" id="IPR036869">
    <property type="entry name" value="J_dom_sf"/>
</dbReference>
<accession>A0AA48HQQ3</accession>
<dbReference type="Gene3D" id="1.10.287.110">
    <property type="entry name" value="DnaJ domain"/>
    <property type="match status" value="1"/>
</dbReference>
<dbReference type="RefSeq" id="WP_338292269.1">
    <property type="nucleotide sequence ID" value="NZ_AP027272.1"/>
</dbReference>